<evidence type="ECO:0000313" key="2">
    <source>
        <dbReference type="EMBL" id="XBH01701.1"/>
    </source>
</evidence>
<protein>
    <submittedName>
        <fullName evidence="2">Rrf2 family transcriptional regulator</fullName>
    </submittedName>
</protein>
<dbReference type="GO" id="GO:0003700">
    <property type="term" value="F:DNA-binding transcription factor activity"/>
    <property type="evidence" value="ECO:0007669"/>
    <property type="project" value="TreeGrafter"/>
</dbReference>
<sequence length="136" mass="14897">MKLSAKVEYACLAIIALARQDQDESPVRARVIAEGNGIPEKYLVQILLQLKAANLVRSTRGSLGGYRLARPAQTISLLEVIHAIEGPDQSPREEQNLASRVLAAVLDRIRSAERRVLSQTSMAQLADLSSPPDWVI</sequence>
<dbReference type="PROSITE" id="PS51197">
    <property type="entry name" value="HTH_RRF2_2"/>
    <property type="match status" value="1"/>
</dbReference>
<dbReference type="NCBIfam" id="TIGR00738">
    <property type="entry name" value="rrf2_super"/>
    <property type="match status" value="1"/>
</dbReference>
<dbReference type="PANTHER" id="PTHR33221:SF5">
    <property type="entry name" value="HTH-TYPE TRANSCRIPTIONAL REGULATOR ISCR"/>
    <property type="match status" value="1"/>
</dbReference>
<dbReference type="Gene3D" id="1.10.10.10">
    <property type="entry name" value="Winged helix-like DNA-binding domain superfamily/Winged helix DNA-binding domain"/>
    <property type="match status" value="1"/>
</dbReference>
<evidence type="ECO:0000256" key="1">
    <source>
        <dbReference type="ARBA" id="ARBA00023125"/>
    </source>
</evidence>
<proteinExistence type="predicted"/>
<dbReference type="AlphaFoldDB" id="A0AAU7C8Y8"/>
<dbReference type="GO" id="GO:0005829">
    <property type="term" value="C:cytosol"/>
    <property type="evidence" value="ECO:0007669"/>
    <property type="project" value="TreeGrafter"/>
</dbReference>
<organism evidence="2">
    <name type="scientific">Singulisphaera sp. Ch08</name>
    <dbReference type="NCBI Taxonomy" id="3120278"/>
    <lineage>
        <taxon>Bacteria</taxon>
        <taxon>Pseudomonadati</taxon>
        <taxon>Planctomycetota</taxon>
        <taxon>Planctomycetia</taxon>
        <taxon>Isosphaerales</taxon>
        <taxon>Isosphaeraceae</taxon>
        <taxon>Singulisphaera</taxon>
    </lineage>
</organism>
<dbReference type="RefSeq" id="WP_406694445.1">
    <property type="nucleotide sequence ID" value="NZ_CP155447.1"/>
</dbReference>
<reference evidence="2" key="1">
    <citation type="submission" date="2024-05" db="EMBL/GenBank/DDBJ databases">
        <title>Planctomycetes of the genus Singulisphaera possess chitinolytic capabilities.</title>
        <authorList>
            <person name="Ivanova A."/>
        </authorList>
    </citation>
    <scope>NUCLEOTIDE SEQUENCE</scope>
    <source>
        <strain evidence="2">Ch08T</strain>
    </source>
</reference>
<accession>A0AAU7C8Y8</accession>
<dbReference type="GO" id="GO:0003677">
    <property type="term" value="F:DNA binding"/>
    <property type="evidence" value="ECO:0007669"/>
    <property type="project" value="UniProtKB-KW"/>
</dbReference>
<dbReference type="Pfam" id="PF02082">
    <property type="entry name" value="Rrf2"/>
    <property type="match status" value="1"/>
</dbReference>
<keyword evidence="1" id="KW-0238">DNA-binding</keyword>
<dbReference type="InterPro" id="IPR036390">
    <property type="entry name" value="WH_DNA-bd_sf"/>
</dbReference>
<dbReference type="PANTHER" id="PTHR33221">
    <property type="entry name" value="WINGED HELIX-TURN-HELIX TRANSCRIPTIONAL REGULATOR, RRF2 FAMILY"/>
    <property type="match status" value="1"/>
</dbReference>
<dbReference type="SUPFAM" id="SSF46785">
    <property type="entry name" value="Winged helix' DNA-binding domain"/>
    <property type="match status" value="1"/>
</dbReference>
<dbReference type="EMBL" id="CP155447">
    <property type="protein sequence ID" value="XBH01701.1"/>
    <property type="molecule type" value="Genomic_DNA"/>
</dbReference>
<dbReference type="InterPro" id="IPR036388">
    <property type="entry name" value="WH-like_DNA-bd_sf"/>
</dbReference>
<dbReference type="InterPro" id="IPR000944">
    <property type="entry name" value="Tscrpt_reg_Rrf2"/>
</dbReference>
<name>A0AAU7C8Y8_9BACT</name>
<gene>
    <name evidence="2" type="ORF">V5E97_25560</name>
</gene>